<dbReference type="InterPro" id="IPR052583">
    <property type="entry name" value="ATP-helicase/E3_Ub-Ligase"/>
</dbReference>
<dbReference type="Pfam" id="PF21324">
    <property type="entry name" value="SHPRH_helical-2nd"/>
    <property type="match status" value="1"/>
</dbReference>
<feature type="domain" description="RING-type" evidence="7">
    <location>
        <begin position="1526"/>
        <end position="1573"/>
    </location>
</feature>
<dbReference type="PANTHER" id="PTHR45865">
    <property type="entry name" value="E3 UBIQUITIN-PROTEIN LIGASE SHPRH FAMILY MEMBER"/>
    <property type="match status" value="1"/>
</dbReference>
<feature type="region of interest" description="Disordered" evidence="6">
    <location>
        <begin position="710"/>
        <end position="789"/>
    </location>
</feature>
<dbReference type="SUPFAM" id="SSF52540">
    <property type="entry name" value="P-loop containing nucleoside triphosphate hydrolases"/>
    <property type="match status" value="3"/>
</dbReference>
<feature type="domain" description="Helicase C-terminal" evidence="8">
    <location>
        <begin position="1610"/>
        <end position="1765"/>
    </location>
</feature>
<dbReference type="Pfam" id="PF21325">
    <property type="entry name" value="SHPRH_helical-1st"/>
    <property type="match status" value="1"/>
</dbReference>
<dbReference type="SMART" id="SM00490">
    <property type="entry name" value="HELICc"/>
    <property type="match status" value="1"/>
</dbReference>
<dbReference type="GO" id="GO:0016787">
    <property type="term" value="F:hydrolase activity"/>
    <property type="evidence" value="ECO:0007669"/>
    <property type="project" value="UniProtKB-KW"/>
</dbReference>
<reference evidence="9" key="1">
    <citation type="journal article" date="2023" name="Mol. Biol. Evol.">
        <title>Third-Generation Sequencing Reveals the Adaptive Role of the Epigenome in Three Deep-Sea Polychaetes.</title>
        <authorList>
            <person name="Perez M."/>
            <person name="Aroh O."/>
            <person name="Sun Y."/>
            <person name="Lan Y."/>
            <person name="Juniper S.K."/>
            <person name="Young C.R."/>
            <person name="Angers B."/>
            <person name="Qian P.Y."/>
        </authorList>
    </citation>
    <scope>NUCLEOTIDE SEQUENCE</scope>
    <source>
        <strain evidence="9">P08H-3</strain>
    </source>
</reference>
<evidence type="ECO:0000256" key="6">
    <source>
        <dbReference type="SAM" id="MobiDB-lite"/>
    </source>
</evidence>
<evidence type="ECO:0000259" key="8">
    <source>
        <dbReference type="PROSITE" id="PS51194"/>
    </source>
</evidence>
<dbReference type="InterPro" id="IPR038718">
    <property type="entry name" value="SNF2-like_sf"/>
</dbReference>
<dbReference type="GO" id="GO:0006974">
    <property type="term" value="P:DNA damage response"/>
    <property type="evidence" value="ECO:0007669"/>
    <property type="project" value="TreeGrafter"/>
</dbReference>
<dbReference type="GO" id="GO:0005524">
    <property type="term" value="F:ATP binding"/>
    <property type="evidence" value="ECO:0007669"/>
    <property type="project" value="InterPro"/>
</dbReference>
<feature type="compositionally biased region" description="Acidic residues" evidence="6">
    <location>
        <begin position="1776"/>
        <end position="1787"/>
    </location>
</feature>
<dbReference type="CDD" id="cd16569">
    <property type="entry name" value="RING-HC_SHPRH-like"/>
    <property type="match status" value="1"/>
</dbReference>
<dbReference type="EMBL" id="JAODUP010000261">
    <property type="protein sequence ID" value="KAK2154663.1"/>
    <property type="molecule type" value="Genomic_DNA"/>
</dbReference>
<dbReference type="SMART" id="SM00249">
    <property type="entry name" value="PHD"/>
    <property type="match status" value="2"/>
</dbReference>
<organism evidence="9 10">
    <name type="scientific">Paralvinella palmiformis</name>
    <dbReference type="NCBI Taxonomy" id="53620"/>
    <lineage>
        <taxon>Eukaryota</taxon>
        <taxon>Metazoa</taxon>
        <taxon>Spiralia</taxon>
        <taxon>Lophotrochozoa</taxon>
        <taxon>Annelida</taxon>
        <taxon>Polychaeta</taxon>
        <taxon>Sedentaria</taxon>
        <taxon>Canalipalpata</taxon>
        <taxon>Terebellida</taxon>
        <taxon>Terebelliformia</taxon>
        <taxon>Alvinellidae</taxon>
        <taxon>Paralvinella</taxon>
    </lineage>
</organism>
<keyword evidence="2 5" id="KW-0863">Zinc-finger</keyword>
<dbReference type="PANTHER" id="PTHR45865:SF1">
    <property type="entry name" value="E3 UBIQUITIN-PROTEIN LIGASE SHPRH"/>
    <property type="match status" value="1"/>
</dbReference>
<dbReference type="CDD" id="cd18070">
    <property type="entry name" value="DEXQc_SHPRH"/>
    <property type="match status" value="1"/>
</dbReference>
<dbReference type="Pfam" id="PF00176">
    <property type="entry name" value="SNF2-rel_dom"/>
    <property type="match status" value="1"/>
</dbReference>
<dbReference type="PROSITE" id="PS00518">
    <property type="entry name" value="ZF_RING_1"/>
    <property type="match status" value="1"/>
</dbReference>
<dbReference type="InterPro" id="IPR049730">
    <property type="entry name" value="SNF2/RAD54-like_C"/>
</dbReference>
<dbReference type="PROSITE" id="PS50089">
    <property type="entry name" value="ZF_RING_2"/>
    <property type="match status" value="1"/>
</dbReference>
<feature type="compositionally biased region" description="Basic and acidic residues" evidence="6">
    <location>
        <begin position="610"/>
        <end position="658"/>
    </location>
</feature>
<dbReference type="FunFam" id="3.40.50.10810:FF:000013">
    <property type="entry name" value="E3 ubiquitin-protein ligase SHPRH isoform X2"/>
    <property type="match status" value="1"/>
</dbReference>
<keyword evidence="3" id="KW-0378">Hydrolase</keyword>
<dbReference type="SUPFAM" id="SSF57850">
    <property type="entry name" value="RING/U-box"/>
    <property type="match status" value="1"/>
</dbReference>
<dbReference type="Gene3D" id="3.40.50.300">
    <property type="entry name" value="P-loop containing nucleotide triphosphate hydrolases"/>
    <property type="match status" value="1"/>
</dbReference>
<feature type="compositionally biased region" description="Polar residues" evidence="6">
    <location>
        <begin position="710"/>
        <end position="728"/>
    </location>
</feature>
<dbReference type="GO" id="GO:0008270">
    <property type="term" value="F:zinc ion binding"/>
    <property type="evidence" value="ECO:0007669"/>
    <property type="project" value="UniProtKB-KW"/>
</dbReference>
<dbReference type="InterPro" id="IPR013083">
    <property type="entry name" value="Znf_RING/FYVE/PHD"/>
</dbReference>
<feature type="compositionally biased region" description="Basic residues" evidence="6">
    <location>
        <begin position="762"/>
        <end position="773"/>
    </location>
</feature>
<dbReference type="CDD" id="cd15547">
    <property type="entry name" value="PHD_SHPRH"/>
    <property type="match status" value="1"/>
</dbReference>
<protein>
    <recommendedName>
        <fullName evidence="11">E3 ubiquitin-protein ligase SHPRH</fullName>
    </recommendedName>
</protein>
<dbReference type="Pfam" id="PF00271">
    <property type="entry name" value="Helicase_C"/>
    <property type="match status" value="1"/>
</dbReference>
<comment type="caution">
    <text evidence="9">The sequence shown here is derived from an EMBL/GenBank/DDBJ whole genome shotgun (WGS) entry which is preliminary data.</text>
</comment>
<dbReference type="GO" id="GO:0005634">
    <property type="term" value="C:nucleus"/>
    <property type="evidence" value="ECO:0007669"/>
    <property type="project" value="TreeGrafter"/>
</dbReference>
<dbReference type="InterPro" id="IPR019786">
    <property type="entry name" value="Zinc_finger_PHD-type_CS"/>
</dbReference>
<evidence type="ECO:0000256" key="2">
    <source>
        <dbReference type="ARBA" id="ARBA00022771"/>
    </source>
</evidence>
<dbReference type="Gene3D" id="3.30.40.10">
    <property type="entry name" value="Zinc/RING finger domain, C3HC4 (zinc finger)"/>
    <property type="match status" value="2"/>
</dbReference>
<evidence type="ECO:0000313" key="9">
    <source>
        <dbReference type="EMBL" id="KAK2154663.1"/>
    </source>
</evidence>
<feature type="region of interest" description="Disordered" evidence="6">
    <location>
        <begin position="580"/>
        <end position="698"/>
    </location>
</feature>
<dbReference type="InterPro" id="IPR048695">
    <property type="entry name" value="SHPRH_helical_2nd"/>
</dbReference>
<dbReference type="GO" id="GO:0000209">
    <property type="term" value="P:protein polyubiquitination"/>
    <property type="evidence" value="ECO:0007669"/>
    <property type="project" value="TreeGrafter"/>
</dbReference>
<dbReference type="PROSITE" id="PS51194">
    <property type="entry name" value="HELICASE_CTER"/>
    <property type="match status" value="1"/>
</dbReference>
<dbReference type="GO" id="GO:0061630">
    <property type="term" value="F:ubiquitin protein ligase activity"/>
    <property type="evidence" value="ECO:0007669"/>
    <property type="project" value="TreeGrafter"/>
</dbReference>
<dbReference type="SMART" id="SM00487">
    <property type="entry name" value="DEXDc"/>
    <property type="match status" value="1"/>
</dbReference>
<dbReference type="SMART" id="SM00184">
    <property type="entry name" value="RING"/>
    <property type="match status" value="1"/>
</dbReference>
<name>A0AAD9JLH8_9ANNE</name>
<dbReference type="InterPro" id="IPR000330">
    <property type="entry name" value="SNF2_N"/>
</dbReference>
<dbReference type="InterPro" id="IPR017907">
    <property type="entry name" value="Znf_RING_CS"/>
</dbReference>
<evidence type="ECO:0000259" key="7">
    <source>
        <dbReference type="PROSITE" id="PS50089"/>
    </source>
</evidence>
<dbReference type="InterPro" id="IPR048686">
    <property type="entry name" value="SHPRH_helical_1st"/>
</dbReference>
<dbReference type="InterPro" id="IPR027417">
    <property type="entry name" value="P-loop_NTPase"/>
</dbReference>
<keyword evidence="1" id="KW-0479">Metal-binding</keyword>
<keyword evidence="10" id="KW-1185">Reference proteome</keyword>
<dbReference type="Proteomes" id="UP001208570">
    <property type="component" value="Unassembled WGS sequence"/>
</dbReference>
<dbReference type="InterPro" id="IPR001650">
    <property type="entry name" value="Helicase_C-like"/>
</dbReference>
<evidence type="ECO:0000256" key="3">
    <source>
        <dbReference type="ARBA" id="ARBA00022801"/>
    </source>
</evidence>
<keyword evidence="4" id="KW-0862">Zinc</keyword>
<feature type="compositionally biased region" description="Basic and acidic residues" evidence="6">
    <location>
        <begin position="581"/>
        <end position="604"/>
    </location>
</feature>
<evidence type="ECO:0000256" key="1">
    <source>
        <dbReference type="ARBA" id="ARBA00022723"/>
    </source>
</evidence>
<dbReference type="InterPro" id="IPR011011">
    <property type="entry name" value="Znf_FYVE_PHD"/>
</dbReference>
<dbReference type="CDD" id="cd18793">
    <property type="entry name" value="SF2_C_SNF"/>
    <property type="match status" value="1"/>
</dbReference>
<evidence type="ECO:0000313" key="10">
    <source>
        <dbReference type="Proteomes" id="UP001208570"/>
    </source>
</evidence>
<evidence type="ECO:0008006" key="11">
    <source>
        <dbReference type="Google" id="ProtNLM"/>
    </source>
</evidence>
<accession>A0AAD9JLH8</accession>
<proteinExistence type="predicted"/>
<evidence type="ECO:0000256" key="4">
    <source>
        <dbReference type="ARBA" id="ARBA00022833"/>
    </source>
</evidence>
<dbReference type="SUPFAM" id="SSF57903">
    <property type="entry name" value="FYVE/PHD zinc finger"/>
    <property type="match status" value="1"/>
</dbReference>
<feature type="compositionally biased region" description="Polar residues" evidence="6">
    <location>
        <begin position="661"/>
        <end position="683"/>
    </location>
</feature>
<feature type="compositionally biased region" description="Basic residues" evidence="6">
    <location>
        <begin position="739"/>
        <end position="750"/>
    </location>
</feature>
<dbReference type="InterPro" id="IPR014001">
    <property type="entry name" value="Helicase_ATP-bd"/>
</dbReference>
<feature type="region of interest" description="Disordered" evidence="6">
    <location>
        <begin position="1771"/>
        <end position="1803"/>
    </location>
</feature>
<sequence>MGKRKASLPKRVDESKRQTLTWNMKDLRHDIEILADEDPELLAEQERANKNLENFQDNITLLEQDSDDNECSSYKTTSFESDEKLQNLINDSEFYISVYEELPVKPGIWSCKLGRFSLKIRQTNSTGLPKFLPIVPEFWIYVMTDDQQSYLVYFEVKQSDPEGTDAVVYFKATSEMPYACFKSLHWKSCQVKNFCLVNDGYDETLGEICVSLYALEGALMKLQFPSEGTRPKQSRITAIELMAYFYSFTLPDLTEYPYTKKHDICAIYEEVKNRHTKSLPLLKVSVQHPNLKPRLRDYQKKAVIWMLTRECFQSSELSHTSVEEKIHPLYEEFRTLDQQTLYYNKYAGYLVKEKPLWHTSSSGGILADEMGLGKTVEVLSCILTHPRTGLPEAELLPVIEDMESEYSELTDKSNNPFMLSQMPDPDYSMDIVNANTGISVEADSLLNLDGTVDIDSGLEAGTSSNTNDENPAYIQTELCSVWIGKQLEIESTNNKLEYSVEVAGTSANQSSSWQNGNEEMVVIEGGLNSASFADSHHNMVASAKSRIDDHNYCLAPNEWMVSSLNVDTDGDISTIVCSGHSYDDDGRRPDGSPDHCYSDSRRPDGSPGHRYSDSRSPDGSPDHCYSDSRRPDGSPDHCYSDSRRPDGSPDHCYSDSRSPDGLQSNPTGVAVSSNELLINSTETDIPRGGTEVLASTSSDTYSTDIAELSTPNQATQQQEGNIIQSSVESSKDSNLHMKITNRKKAVRTRKISTSSAASGKSKSQKKSRRKKLNKNKEDPIQGDVMTKDVPREPDLNFECICGEQKIGDNDLGVECQMCGLYQHAKCVNYELKDPYRGIYLCPHCHVIAPPIPSGATLIIAPRSISHQWVEEIQKHIQKESLKVLVYSGVHKVGYIQPQTLARQDIVILSYETLRKEIDYVDLPHSKSDSGRRFRNPKRFMAIPSPITAVEWWRICLDEAQMVESVTTKTAEMALRLKAINRWCVTGTPIQRSIEDLYGLFVFLGVEPYWVHFWWTELLYKPFCHGQKEALFTVLTETLWRTAKKDVLDQKLGRWTDSETKLNSLDRTTLHQLLHPLVHLRQACCHPQAVKGEFLPIRKSTLTMEELLNQLVKKVRIECEESHRQLVFALNGLAALDIIQNNYAEAVDKYRTVLRSVEEHKSEIRTDELQQLHTLHNLHEILLTKPAGVPPTLRDSVLEEQAKEIKKKYIVRFQQQVTQAREAWSPVQKSLAEVTQQLRKGQDWWIGLLNWATCVNLDVQLVEKVKEDLADNRQPDIQSMALRFRNIRGLQYIMVTHLDDLQTIHQGLIKLLKKLSREPSMDLINQTVECCLRPADKILKTCPFCEADELFTSYESKLFSFIDKGVTEQVSEDDAHFSIATRRQGTWADSECELTLKSILAFGKTWGGDSRFLDCGTTHIKMLDAQKKEFKCLRTLWLYLRERVSAMDELDMATTRMRLRLPDEVKSDIPQSNVLEIEELQPQKMKLKSDQVIYKNELRRKLGQLLYLKNLAMAQTDFEGGQNPSPCPVCQRKLGTKWSVLQCGHCYCLECVRVLIEQYSLGTHRRNLKCPICRQRTSHADISYVSTKCKNESQNNDVIKVKGDHSTKVEGIVHCLLTIHKKEPRAKTLVFSTWTDVLDVLSTALFENNISFKTLHASNKFQKNLNSFKHNPDVQVLLLPIQSGSNGLNLIEATHVILVEPILNVAQELQAIGRIHRIGQTKPTAVHRFLVRGTIEERMHYLLQNLQMSTNSNNTEETTLTIGELSSLFKDHLPEHDLDEEDDDDEETVTVNRDRPSQGSQSVG</sequence>
<feature type="compositionally biased region" description="Basic and acidic residues" evidence="6">
    <location>
        <begin position="774"/>
        <end position="789"/>
    </location>
</feature>
<dbReference type="PROSITE" id="PS01359">
    <property type="entry name" value="ZF_PHD_1"/>
    <property type="match status" value="1"/>
</dbReference>
<dbReference type="InterPro" id="IPR001965">
    <property type="entry name" value="Znf_PHD"/>
</dbReference>
<gene>
    <name evidence="9" type="ORF">LSH36_261g02062</name>
</gene>
<evidence type="ECO:0000256" key="5">
    <source>
        <dbReference type="PROSITE-ProRule" id="PRU00175"/>
    </source>
</evidence>
<dbReference type="Gene3D" id="3.40.50.10810">
    <property type="entry name" value="Tandem AAA-ATPase domain"/>
    <property type="match status" value="2"/>
</dbReference>
<dbReference type="InterPro" id="IPR001841">
    <property type="entry name" value="Znf_RING"/>
</dbReference>
<feature type="compositionally biased region" description="Low complexity" evidence="6">
    <location>
        <begin position="751"/>
        <end position="761"/>
    </location>
</feature>